<dbReference type="AlphaFoldDB" id="A0A1H0Y3K8"/>
<sequence>MAQEVRGLREAAELKQSDVVKRLRCNSAKVARMESTRNTISGSDLEVMLALFDVGTLRSGCTRSSARPLLPVAQWPSQKPGQWPVSAGGELPNVESAIR</sequence>
<feature type="region of interest" description="Disordered" evidence="1">
    <location>
        <begin position="75"/>
        <end position="99"/>
    </location>
</feature>
<keyword evidence="3" id="KW-1185">Reference proteome</keyword>
<dbReference type="CDD" id="cd00093">
    <property type="entry name" value="HTH_XRE"/>
    <property type="match status" value="1"/>
</dbReference>
<dbReference type="Pfam" id="PF13560">
    <property type="entry name" value="HTH_31"/>
    <property type="match status" value="1"/>
</dbReference>
<dbReference type="EMBL" id="FNKO01000001">
    <property type="protein sequence ID" value="SDQ09526.1"/>
    <property type="molecule type" value="Genomic_DNA"/>
</dbReference>
<dbReference type="InterPro" id="IPR001387">
    <property type="entry name" value="Cro/C1-type_HTH"/>
</dbReference>
<evidence type="ECO:0000313" key="3">
    <source>
        <dbReference type="Proteomes" id="UP000199301"/>
    </source>
</evidence>
<dbReference type="SUPFAM" id="SSF47413">
    <property type="entry name" value="lambda repressor-like DNA-binding domains"/>
    <property type="match status" value="1"/>
</dbReference>
<reference evidence="3" key="1">
    <citation type="submission" date="2016-10" db="EMBL/GenBank/DDBJ databases">
        <authorList>
            <person name="Varghese N."/>
            <person name="Submissions S."/>
        </authorList>
    </citation>
    <scope>NUCLEOTIDE SEQUENCE [LARGE SCALE GENOMIC DNA]</scope>
    <source>
        <strain evidence="3">DSM 45459</strain>
    </source>
</reference>
<dbReference type="STRING" id="995062.SAMN04489718_0192"/>
<dbReference type="Gene3D" id="1.10.260.40">
    <property type="entry name" value="lambda repressor-like DNA-binding domains"/>
    <property type="match status" value="1"/>
</dbReference>
<dbReference type="RefSeq" id="WP_242687337.1">
    <property type="nucleotide sequence ID" value="NZ_FNKO01000001.1"/>
</dbReference>
<evidence type="ECO:0000313" key="2">
    <source>
        <dbReference type="EMBL" id="SDQ09526.1"/>
    </source>
</evidence>
<dbReference type="InterPro" id="IPR010982">
    <property type="entry name" value="Lambda_DNA-bd_dom_sf"/>
</dbReference>
<protein>
    <submittedName>
        <fullName evidence="2">Helix-turn-helix domain-containing protein</fullName>
    </submittedName>
</protein>
<gene>
    <name evidence="2" type="ORF">SAMN04489718_0192</name>
</gene>
<accession>A0A1H0Y3K8</accession>
<dbReference type="GO" id="GO:0003677">
    <property type="term" value="F:DNA binding"/>
    <property type="evidence" value="ECO:0007669"/>
    <property type="project" value="InterPro"/>
</dbReference>
<name>A0A1H0Y3K8_9ACTN</name>
<proteinExistence type="predicted"/>
<organism evidence="2 3">
    <name type="scientific">Actinopolyspora saharensis</name>
    <dbReference type="NCBI Taxonomy" id="995062"/>
    <lineage>
        <taxon>Bacteria</taxon>
        <taxon>Bacillati</taxon>
        <taxon>Actinomycetota</taxon>
        <taxon>Actinomycetes</taxon>
        <taxon>Actinopolysporales</taxon>
        <taxon>Actinopolysporaceae</taxon>
        <taxon>Actinopolyspora</taxon>
    </lineage>
</organism>
<evidence type="ECO:0000256" key="1">
    <source>
        <dbReference type="SAM" id="MobiDB-lite"/>
    </source>
</evidence>
<dbReference type="Proteomes" id="UP000199301">
    <property type="component" value="Unassembled WGS sequence"/>
</dbReference>